<dbReference type="EMBL" id="JAKLTQ010000008">
    <property type="protein sequence ID" value="MCG2622686.1"/>
    <property type="molecule type" value="Genomic_DNA"/>
</dbReference>
<accession>A0ABS9L7U1</accession>
<reference evidence="3" key="1">
    <citation type="submission" date="2022-01" db="EMBL/GenBank/DDBJ databases">
        <authorList>
            <person name="Jo J.-H."/>
            <person name="Im W.-T."/>
        </authorList>
    </citation>
    <scope>NUCLEOTIDE SEQUENCE</scope>
    <source>
        <strain evidence="3">I2-34</strain>
    </source>
</reference>
<protein>
    <submittedName>
        <fullName evidence="3">Pilus assembly protein</fullName>
    </submittedName>
</protein>
<feature type="transmembrane region" description="Helical" evidence="1">
    <location>
        <begin position="20"/>
        <end position="41"/>
    </location>
</feature>
<name>A0ABS9L7U1_9MICC</name>
<keyword evidence="1" id="KW-0472">Membrane</keyword>
<feature type="domain" description="TadE-like" evidence="2">
    <location>
        <begin position="14"/>
        <end position="56"/>
    </location>
</feature>
<evidence type="ECO:0000256" key="1">
    <source>
        <dbReference type="SAM" id="Phobius"/>
    </source>
</evidence>
<sequence>MHGSGTARGGGEAGSAAVDFVLIGAVAVLMCMSIVQLALVLHVRNTLIDAAGSGARYGTLADRNLEDAKARTVSLITSSLGPAYAREVAVGTVGSGGARMLQVSVAAPLPTFGLLGPAGMVRVEGHAPLPR</sequence>
<proteinExistence type="predicted"/>
<evidence type="ECO:0000313" key="3">
    <source>
        <dbReference type="EMBL" id="MCG2622686.1"/>
    </source>
</evidence>
<keyword evidence="4" id="KW-1185">Reference proteome</keyword>
<dbReference type="Pfam" id="PF07811">
    <property type="entry name" value="TadE"/>
    <property type="match status" value="1"/>
</dbReference>
<keyword evidence="1" id="KW-0812">Transmembrane</keyword>
<dbReference type="Proteomes" id="UP001165368">
    <property type="component" value="Unassembled WGS sequence"/>
</dbReference>
<gene>
    <name evidence="3" type="ORF">LVY72_12305</name>
</gene>
<comment type="caution">
    <text evidence="3">The sequence shown here is derived from an EMBL/GenBank/DDBJ whole genome shotgun (WGS) entry which is preliminary data.</text>
</comment>
<organism evidence="3 4">
    <name type="scientific">Arthrobacter hankyongi</name>
    <dbReference type="NCBI Taxonomy" id="2904801"/>
    <lineage>
        <taxon>Bacteria</taxon>
        <taxon>Bacillati</taxon>
        <taxon>Actinomycetota</taxon>
        <taxon>Actinomycetes</taxon>
        <taxon>Micrococcales</taxon>
        <taxon>Micrococcaceae</taxon>
        <taxon>Arthrobacter</taxon>
    </lineage>
</organism>
<dbReference type="RefSeq" id="WP_237821238.1">
    <property type="nucleotide sequence ID" value="NZ_JAKLTQ010000008.1"/>
</dbReference>
<evidence type="ECO:0000259" key="2">
    <source>
        <dbReference type="Pfam" id="PF07811"/>
    </source>
</evidence>
<keyword evidence="1" id="KW-1133">Transmembrane helix</keyword>
<dbReference type="InterPro" id="IPR012495">
    <property type="entry name" value="TadE-like_dom"/>
</dbReference>
<evidence type="ECO:0000313" key="4">
    <source>
        <dbReference type="Proteomes" id="UP001165368"/>
    </source>
</evidence>